<dbReference type="AlphaFoldDB" id="A0AAV5WPW6"/>
<gene>
    <name evidence="1" type="ORF">PFISCL1PPCAC_23945</name>
</gene>
<protein>
    <submittedName>
        <fullName evidence="1">Uncharacterized protein</fullName>
    </submittedName>
</protein>
<accession>A0AAV5WPW6</accession>
<reference evidence="1" key="1">
    <citation type="submission" date="2023-10" db="EMBL/GenBank/DDBJ databases">
        <title>Genome assembly of Pristionchus species.</title>
        <authorList>
            <person name="Yoshida K."/>
            <person name="Sommer R.J."/>
        </authorList>
    </citation>
    <scope>NUCLEOTIDE SEQUENCE</scope>
    <source>
        <strain evidence="1">RS5133</strain>
    </source>
</reference>
<comment type="caution">
    <text evidence="1">The sequence shown here is derived from an EMBL/GenBank/DDBJ whole genome shotgun (WGS) entry which is preliminary data.</text>
</comment>
<evidence type="ECO:0000313" key="2">
    <source>
        <dbReference type="Proteomes" id="UP001432322"/>
    </source>
</evidence>
<keyword evidence="2" id="KW-1185">Reference proteome</keyword>
<name>A0AAV5WPW6_9BILA</name>
<sequence length="78" mass="8828">LIVVHSDSPCVTEMAGKAFSNNIYAGRPTPFIFSTDEELSVNSTVLWGFPEAYVGVRWNRDFIVQTKLQRRGAFFLND</sequence>
<organism evidence="1 2">
    <name type="scientific">Pristionchus fissidentatus</name>
    <dbReference type="NCBI Taxonomy" id="1538716"/>
    <lineage>
        <taxon>Eukaryota</taxon>
        <taxon>Metazoa</taxon>
        <taxon>Ecdysozoa</taxon>
        <taxon>Nematoda</taxon>
        <taxon>Chromadorea</taxon>
        <taxon>Rhabditida</taxon>
        <taxon>Rhabditina</taxon>
        <taxon>Diplogasteromorpha</taxon>
        <taxon>Diplogasteroidea</taxon>
        <taxon>Neodiplogasteridae</taxon>
        <taxon>Pristionchus</taxon>
    </lineage>
</organism>
<evidence type="ECO:0000313" key="1">
    <source>
        <dbReference type="EMBL" id="GMT32648.1"/>
    </source>
</evidence>
<dbReference type="Proteomes" id="UP001432322">
    <property type="component" value="Unassembled WGS sequence"/>
</dbReference>
<proteinExistence type="predicted"/>
<feature type="non-terminal residue" evidence="1">
    <location>
        <position position="78"/>
    </location>
</feature>
<dbReference type="EMBL" id="BTSY01000006">
    <property type="protein sequence ID" value="GMT32648.1"/>
    <property type="molecule type" value="Genomic_DNA"/>
</dbReference>
<feature type="non-terminal residue" evidence="1">
    <location>
        <position position="1"/>
    </location>
</feature>